<dbReference type="Proteomes" id="UP001305647">
    <property type="component" value="Unassembled WGS sequence"/>
</dbReference>
<evidence type="ECO:0000256" key="1">
    <source>
        <dbReference type="SAM" id="MobiDB-lite"/>
    </source>
</evidence>
<sequence>MNCLCRKWLRQGYEVFIVQRTCLTIPVLKRLCRWPDPPGIPAVRRQAQRGGPSLNHRGPLTAVHVEESWPIPGHGLSAIPIPLRRGPAECFSSVSALIGNAQFVLGGGKVVQLFVAQFHHQQHSSRTGQNLNERDSPKKGAGTTQPPAPPAPCNPRHMPLTRFRTRLLDPTFRLHLVLLRLTLARLAFFHRTTLSNSQPL</sequence>
<dbReference type="EMBL" id="MU863685">
    <property type="protein sequence ID" value="KAK4097098.1"/>
    <property type="molecule type" value="Genomic_DNA"/>
</dbReference>
<keyword evidence="3" id="KW-1185">Reference proteome</keyword>
<comment type="caution">
    <text evidence="2">The sequence shown here is derived from an EMBL/GenBank/DDBJ whole genome shotgun (WGS) entry which is preliminary data.</text>
</comment>
<evidence type="ECO:0000313" key="3">
    <source>
        <dbReference type="Proteomes" id="UP001305647"/>
    </source>
</evidence>
<dbReference type="AlphaFoldDB" id="A0AAN6PST0"/>
<gene>
    <name evidence="2" type="ORF">N658DRAFT_313495</name>
</gene>
<organism evidence="2 3">
    <name type="scientific">Parathielavia hyrcaniae</name>
    <dbReference type="NCBI Taxonomy" id="113614"/>
    <lineage>
        <taxon>Eukaryota</taxon>
        <taxon>Fungi</taxon>
        <taxon>Dikarya</taxon>
        <taxon>Ascomycota</taxon>
        <taxon>Pezizomycotina</taxon>
        <taxon>Sordariomycetes</taxon>
        <taxon>Sordariomycetidae</taxon>
        <taxon>Sordariales</taxon>
        <taxon>Chaetomiaceae</taxon>
        <taxon>Parathielavia</taxon>
    </lineage>
</organism>
<evidence type="ECO:0000313" key="2">
    <source>
        <dbReference type="EMBL" id="KAK4097098.1"/>
    </source>
</evidence>
<reference evidence="2" key="2">
    <citation type="submission" date="2023-05" db="EMBL/GenBank/DDBJ databases">
        <authorList>
            <consortium name="Lawrence Berkeley National Laboratory"/>
            <person name="Steindorff A."/>
            <person name="Hensen N."/>
            <person name="Bonometti L."/>
            <person name="Westerberg I."/>
            <person name="Brannstrom I.O."/>
            <person name="Guillou S."/>
            <person name="Cros-Aarteil S."/>
            <person name="Calhoun S."/>
            <person name="Haridas S."/>
            <person name="Kuo A."/>
            <person name="Mondo S."/>
            <person name="Pangilinan J."/>
            <person name="Riley R."/>
            <person name="Labutti K."/>
            <person name="Andreopoulos B."/>
            <person name="Lipzen A."/>
            <person name="Chen C."/>
            <person name="Yanf M."/>
            <person name="Daum C."/>
            <person name="Ng V."/>
            <person name="Clum A."/>
            <person name="Ohm R."/>
            <person name="Martin F."/>
            <person name="Silar P."/>
            <person name="Natvig D."/>
            <person name="Lalanne C."/>
            <person name="Gautier V."/>
            <person name="Ament-Velasquez S.L."/>
            <person name="Kruys A."/>
            <person name="Hutchinson M.I."/>
            <person name="Powell A.J."/>
            <person name="Barry K."/>
            <person name="Miller A.N."/>
            <person name="Grigoriev I.V."/>
            <person name="Debuchy R."/>
            <person name="Gladieux P."/>
            <person name="Thoren M.H."/>
            <person name="Johannesson H."/>
        </authorList>
    </citation>
    <scope>NUCLEOTIDE SEQUENCE</scope>
    <source>
        <strain evidence="2">CBS 757.83</strain>
    </source>
</reference>
<name>A0AAN6PST0_9PEZI</name>
<proteinExistence type="predicted"/>
<accession>A0AAN6PST0</accession>
<protein>
    <submittedName>
        <fullName evidence="2">Uncharacterized protein</fullName>
    </submittedName>
</protein>
<feature type="region of interest" description="Disordered" evidence="1">
    <location>
        <begin position="122"/>
        <end position="158"/>
    </location>
</feature>
<reference evidence="2" key="1">
    <citation type="journal article" date="2023" name="Mol. Phylogenet. Evol.">
        <title>Genome-scale phylogeny and comparative genomics of the fungal order Sordariales.</title>
        <authorList>
            <person name="Hensen N."/>
            <person name="Bonometti L."/>
            <person name="Westerberg I."/>
            <person name="Brannstrom I.O."/>
            <person name="Guillou S."/>
            <person name="Cros-Aarteil S."/>
            <person name="Calhoun S."/>
            <person name="Haridas S."/>
            <person name="Kuo A."/>
            <person name="Mondo S."/>
            <person name="Pangilinan J."/>
            <person name="Riley R."/>
            <person name="LaButti K."/>
            <person name="Andreopoulos B."/>
            <person name="Lipzen A."/>
            <person name="Chen C."/>
            <person name="Yan M."/>
            <person name="Daum C."/>
            <person name="Ng V."/>
            <person name="Clum A."/>
            <person name="Steindorff A."/>
            <person name="Ohm R.A."/>
            <person name="Martin F."/>
            <person name="Silar P."/>
            <person name="Natvig D.O."/>
            <person name="Lalanne C."/>
            <person name="Gautier V."/>
            <person name="Ament-Velasquez S.L."/>
            <person name="Kruys A."/>
            <person name="Hutchinson M.I."/>
            <person name="Powell A.J."/>
            <person name="Barry K."/>
            <person name="Miller A.N."/>
            <person name="Grigoriev I.V."/>
            <person name="Debuchy R."/>
            <person name="Gladieux P."/>
            <person name="Hiltunen Thoren M."/>
            <person name="Johannesson H."/>
        </authorList>
    </citation>
    <scope>NUCLEOTIDE SEQUENCE</scope>
    <source>
        <strain evidence="2">CBS 757.83</strain>
    </source>
</reference>